<feature type="chain" id="PRO_5022766873" evidence="2">
    <location>
        <begin position="30"/>
        <end position="257"/>
    </location>
</feature>
<accession>A0A5C8NV17</accession>
<name>A0A5C8NV17_9BACI</name>
<gene>
    <name evidence="3" type="ORF">FHP05_07755</name>
</gene>
<organism evidence="3 4">
    <name type="scientific">Cerasibacillus terrae</name>
    <dbReference type="NCBI Taxonomy" id="2498845"/>
    <lineage>
        <taxon>Bacteria</taxon>
        <taxon>Bacillati</taxon>
        <taxon>Bacillota</taxon>
        <taxon>Bacilli</taxon>
        <taxon>Bacillales</taxon>
        <taxon>Bacillaceae</taxon>
        <taxon>Cerasibacillus</taxon>
    </lineage>
</organism>
<reference evidence="3 4" key="1">
    <citation type="submission" date="2019-06" db="EMBL/GenBank/DDBJ databases">
        <title>Cerasibacillus sp. nov., isolated from maize field.</title>
        <authorList>
            <person name="Lin S.-Y."/>
            <person name="Tsai C.-F."/>
            <person name="Young C.-C."/>
        </authorList>
    </citation>
    <scope>NUCLEOTIDE SEQUENCE [LARGE SCALE GENOMIC DNA]</scope>
    <source>
        <strain evidence="3 4">CC-CFT480</strain>
    </source>
</reference>
<keyword evidence="1" id="KW-0175">Coiled coil</keyword>
<keyword evidence="2" id="KW-0732">Signal</keyword>
<protein>
    <submittedName>
        <fullName evidence="3">Uncharacterized protein</fullName>
    </submittedName>
</protein>
<feature type="signal peptide" evidence="2">
    <location>
        <begin position="1"/>
        <end position="29"/>
    </location>
</feature>
<evidence type="ECO:0000313" key="3">
    <source>
        <dbReference type="EMBL" id="TXL65025.1"/>
    </source>
</evidence>
<proteinExistence type="predicted"/>
<dbReference type="AlphaFoldDB" id="A0A5C8NV17"/>
<dbReference type="OrthoDB" id="2437506at2"/>
<feature type="coiled-coil region" evidence="1">
    <location>
        <begin position="154"/>
        <end position="233"/>
    </location>
</feature>
<evidence type="ECO:0000313" key="4">
    <source>
        <dbReference type="Proteomes" id="UP000321574"/>
    </source>
</evidence>
<keyword evidence="4" id="KW-1185">Reference proteome</keyword>
<dbReference type="EMBL" id="VDUW01000004">
    <property type="protein sequence ID" value="TXL65025.1"/>
    <property type="molecule type" value="Genomic_DNA"/>
</dbReference>
<sequence>MNFLKETKGKVIAGVVAVGIISGASFAFANTDAGQALKGWYDNLFEQKTEAAANEVDQYREGLKPELMEEYAGEKAHADGIIDRKRKYEVEKSTDMIENAKASHLESLGSKKNEILLGMERDFYDAFVVGVQEINRLGEEAREYVRSDLNSHFANKGEETLSQMEEELGAVKERAVTELEDAVENAQAEIEAEVNKGSDMLVHNLTNLVDHKVEELRRNVREIVDRFVKEQEKAIVTKATELENDAKQALDDVVSGI</sequence>
<comment type="caution">
    <text evidence="3">The sequence shown here is derived from an EMBL/GenBank/DDBJ whole genome shotgun (WGS) entry which is preliminary data.</text>
</comment>
<dbReference type="Proteomes" id="UP000321574">
    <property type="component" value="Unassembled WGS sequence"/>
</dbReference>
<evidence type="ECO:0000256" key="2">
    <source>
        <dbReference type="SAM" id="SignalP"/>
    </source>
</evidence>
<dbReference type="RefSeq" id="WP_147666783.1">
    <property type="nucleotide sequence ID" value="NZ_VDUW01000004.1"/>
</dbReference>
<evidence type="ECO:0000256" key="1">
    <source>
        <dbReference type="SAM" id="Coils"/>
    </source>
</evidence>